<dbReference type="PANTHER" id="PTHR10302:SF27">
    <property type="entry name" value="SINGLE-STRANDED DNA-BINDING PROTEIN"/>
    <property type="match status" value="1"/>
</dbReference>
<sequence length="140" mass="15315">MGNHATVTITGNLTADPQVHDFDSGSRKARFAVACTPSTRDKETGGYRDLSTTFYDVDCWNHLAQNVMSSLHKGDPVIVTGRISVDSWQGQDGGQRQKVVVTASTVGHDLSRGTAQFRRPQREEPSEVGQEQMQREGVPA</sequence>
<dbReference type="PIRSF" id="PIRSF002070">
    <property type="entry name" value="SSB"/>
    <property type="match status" value="1"/>
</dbReference>
<evidence type="ECO:0000256" key="3">
    <source>
        <dbReference type="PIRNR" id="PIRNR002070"/>
    </source>
</evidence>
<dbReference type="GO" id="GO:0009295">
    <property type="term" value="C:nucleoid"/>
    <property type="evidence" value="ECO:0007669"/>
    <property type="project" value="TreeGrafter"/>
</dbReference>
<dbReference type="OrthoDB" id="9809878at2"/>
<dbReference type="NCBIfam" id="TIGR00621">
    <property type="entry name" value="ssb"/>
    <property type="match status" value="1"/>
</dbReference>
<comment type="caution">
    <text evidence="5">The sequence shown here is derived from an EMBL/GenBank/DDBJ whole genome shotgun (WGS) entry which is preliminary data.</text>
</comment>
<accession>A0A542EFB3</accession>
<dbReference type="InterPro" id="IPR011344">
    <property type="entry name" value="ssDNA-bd"/>
</dbReference>
<dbReference type="CDD" id="cd04496">
    <property type="entry name" value="SSB_OBF"/>
    <property type="match status" value="1"/>
</dbReference>
<dbReference type="SUPFAM" id="SSF50249">
    <property type="entry name" value="Nucleic acid-binding proteins"/>
    <property type="match status" value="1"/>
</dbReference>
<dbReference type="HAMAP" id="MF_00984">
    <property type="entry name" value="SSB"/>
    <property type="match status" value="1"/>
</dbReference>
<keyword evidence="1 2" id="KW-0238">DNA-binding</keyword>
<protein>
    <recommendedName>
        <fullName evidence="2 3">Single-stranded DNA-binding protein</fullName>
        <shortName evidence="2">SSB</shortName>
    </recommendedName>
</protein>
<dbReference type="EMBL" id="VFMO01000001">
    <property type="protein sequence ID" value="TQJ14009.1"/>
    <property type="molecule type" value="Genomic_DNA"/>
</dbReference>
<dbReference type="GO" id="GO:0003697">
    <property type="term" value="F:single-stranded DNA binding"/>
    <property type="evidence" value="ECO:0007669"/>
    <property type="project" value="UniProtKB-UniRule"/>
</dbReference>
<evidence type="ECO:0000313" key="5">
    <source>
        <dbReference type="EMBL" id="TQJ14009.1"/>
    </source>
</evidence>
<dbReference type="InterPro" id="IPR000424">
    <property type="entry name" value="Primosome_PriB/ssb"/>
</dbReference>
<dbReference type="Pfam" id="PF00436">
    <property type="entry name" value="SSB"/>
    <property type="match status" value="1"/>
</dbReference>
<keyword evidence="6" id="KW-1185">Reference proteome</keyword>
<dbReference type="PANTHER" id="PTHR10302">
    <property type="entry name" value="SINGLE-STRANDED DNA-BINDING PROTEIN"/>
    <property type="match status" value="1"/>
</dbReference>
<gene>
    <name evidence="5" type="ORF">FB459_1451</name>
</gene>
<name>A0A542EFB3_9MICO</name>
<evidence type="ECO:0000313" key="6">
    <source>
        <dbReference type="Proteomes" id="UP000320806"/>
    </source>
</evidence>
<dbReference type="GO" id="GO:0006260">
    <property type="term" value="P:DNA replication"/>
    <property type="evidence" value="ECO:0007669"/>
    <property type="project" value="InterPro"/>
</dbReference>
<evidence type="ECO:0000256" key="2">
    <source>
        <dbReference type="HAMAP-Rule" id="MF_00984"/>
    </source>
</evidence>
<proteinExistence type="inferred from homology"/>
<evidence type="ECO:0000256" key="4">
    <source>
        <dbReference type="SAM" id="MobiDB-lite"/>
    </source>
</evidence>
<comment type="subunit">
    <text evidence="2">Homotetramer.</text>
</comment>
<dbReference type="Gene3D" id="2.40.50.140">
    <property type="entry name" value="Nucleic acid-binding proteins"/>
    <property type="match status" value="1"/>
</dbReference>
<evidence type="ECO:0000256" key="1">
    <source>
        <dbReference type="ARBA" id="ARBA00023125"/>
    </source>
</evidence>
<dbReference type="InterPro" id="IPR012340">
    <property type="entry name" value="NA-bd_OB-fold"/>
</dbReference>
<organism evidence="5 6">
    <name type="scientific">Yimella lutea</name>
    <dbReference type="NCBI Taxonomy" id="587872"/>
    <lineage>
        <taxon>Bacteria</taxon>
        <taxon>Bacillati</taxon>
        <taxon>Actinomycetota</taxon>
        <taxon>Actinomycetes</taxon>
        <taxon>Micrococcales</taxon>
        <taxon>Dermacoccaceae</taxon>
        <taxon>Yimella</taxon>
    </lineage>
</organism>
<dbReference type="RefSeq" id="WP_129624865.1">
    <property type="nucleotide sequence ID" value="NZ_BAABCI010000002.1"/>
</dbReference>
<feature type="region of interest" description="Disordered" evidence="4">
    <location>
        <begin position="107"/>
        <end position="140"/>
    </location>
</feature>
<dbReference type="PROSITE" id="PS50935">
    <property type="entry name" value="SSB"/>
    <property type="match status" value="1"/>
</dbReference>
<reference evidence="5 6" key="1">
    <citation type="submission" date="2019-06" db="EMBL/GenBank/DDBJ databases">
        <title>Sequencing the genomes of 1000 actinobacteria strains.</title>
        <authorList>
            <person name="Klenk H.-P."/>
        </authorList>
    </citation>
    <scope>NUCLEOTIDE SEQUENCE [LARGE SCALE GENOMIC DNA]</scope>
    <source>
        <strain evidence="5 6">DSM 19828</strain>
    </source>
</reference>
<comment type="caution">
    <text evidence="2">Lacks conserved residue(s) required for the propagation of feature annotation.</text>
</comment>
<dbReference type="AlphaFoldDB" id="A0A542EFB3"/>
<dbReference type="Proteomes" id="UP000320806">
    <property type="component" value="Unassembled WGS sequence"/>
</dbReference>